<feature type="coiled-coil region" evidence="1">
    <location>
        <begin position="352"/>
        <end position="408"/>
    </location>
</feature>
<feature type="compositionally biased region" description="Polar residues" evidence="2">
    <location>
        <begin position="635"/>
        <end position="645"/>
    </location>
</feature>
<feature type="compositionally biased region" description="Polar residues" evidence="2">
    <location>
        <begin position="598"/>
        <end position="613"/>
    </location>
</feature>
<name>A0AAW9S123_9HYPH</name>
<sequence length="645" mass="62760">MAGSKETAAPAAASVPASGAAAAGASAASSSSPSPSVAGATASSPGPAAPAAASSGAGSPKTASSATGTTSQAASGSGAAKEAPSKAPLKEEKPTDRAAKETPARASATSKPASAVPSAAGTKPSASTAGAKPGSAGTGEAGTGGTGGAGKRPPGPGGNGPSGQGGGSDNGNGSGETPIPTARRASLIGAGLVGALIALGIYLGLYYGGILPRDQSTVMDAVVVQSQELGRRIATLESSAARDAKRDLGKEVNDIQSALKELGSDPKNALVRRVRDLEASLGTLTGTGDDAAGPSLDSRVAALEEKLEGAGGAASGDAETLLSDLARRVEALETRPAATGADGTPPDTPAPIAALSDRMAALDKQLQQTADQVAALAKSGSAATDETLARLESELTAMRDELDKLSGTVSQSATTVDDKLAAFRTSIEERDANAAQEAARTAAGALALTGLAKAVDSGAPYTAELDVLRPLVGDSADLAVLADHAAAGVPDAQTLATRFDAVSDEILSAGADSQTGLVGSLMTSARSLVRVRPTGEAEGEGRGATVARIEAALQAGELSAAESEWASLDAPALQASQSWADDLKARIAVEGALEKISSSLTASLSEPASTPPAQSGKPAPGKANAKPGNGKANATSSAAPEPATN</sequence>
<accession>A0AAW9S123</accession>
<feature type="transmembrane region" description="Helical" evidence="3">
    <location>
        <begin position="187"/>
        <end position="207"/>
    </location>
</feature>
<feature type="region of interest" description="Disordered" evidence="2">
    <location>
        <begin position="1"/>
        <end position="178"/>
    </location>
</feature>
<evidence type="ECO:0008006" key="6">
    <source>
        <dbReference type="Google" id="ProtNLM"/>
    </source>
</evidence>
<evidence type="ECO:0000256" key="3">
    <source>
        <dbReference type="SAM" id="Phobius"/>
    </source>
</evidence>
<feature type="compositionally biased region" description="Low complexity" evidence="2">
    <location>
        <begin position="616"/>
        <end position="634"/>
    </location>
</feature>
<reference evidence="4 5" key="1">
    <citation type="submission" date="2024-02" db="EMBL/GenBank/DDBJ databases">
        <title>Genome analysis and characterization of Microbaculum marinisediminis sp. nov., isolated from marine sediment.</title>
        <authorList>
            <person name="Du Z.-J."/>
            <person name="Ye Y.-Q."/>
            <person name="Zhang Z.-R."/>
            <person name="Yuan S.-M."/>
            <person name="Zhang X.-Y."/>
        </authorList>
    </citation>
    <scope>NUCLEOTIDE SEQUENCE [LARGE SCALE GENOMIC DNA]</scope>
    <source>
        <strain evidence="4 5">SDUM1044001</strain>
    </source>
</reference>
<protein>
    <recommendedName>
        <fullName evidence="6">Mitochondrial inner membrane protein</fullName>
    </recommendedName>
</protein>
<dbReference type="Gene3D" id="1.10.287.1490">
    <property type="match status" value="1"/>
</dbReference>
<comment type="caution">
    <text evidence="4">The sequence shown here is derived from an EMBL/GenBank/DDBJ whole genome shotgun (WGS) entry which is preliminary data.</text>
</comment>
<evidence type="ECO:0000256" key="1">
    <source>
        <dbReference type="SAM" id="Coils"/>
    </source>
</evidence>
<dbReference type="AlphaFoldDB" id="A0AAW9S123"/>
<feature type="compositionally biased region" description="Low complexity" evidence="2">
    <location>
        <begin position="1"/>
        <end position="87"/>
    </location>
</feature>
<evidence type="ECO:0000256" key="2">
    <source>
        <dbReference type="SAM" id="MobiDB-lite"/>
    </source>
</evidence>
<evidence type="ECO:0000313" key="4">
    <source>
        <dbReference type="EMBL" id="MEJ8574858.1"/>
    </source>
</evidence>
<feature type="compositionally biased region" description="Gly residues" evidence="2">
    <location>
        <begin position="157"/>
        <end position="174"/>
    </location>
</feature>
<proteinExistence type="predicted"/>
<evidence type="ECO:0000313" key="5">
    <source>
        <dbReference type="Proteomes" id="UP001378188"/>
    </source>
</evidence>
<keyword evidence="1" id="KW-0175">Coiled coil</keyword>
<gene>
    <name evidence="4" type="ORF">V3328_25515</name>
</gene>
<dbReference type="RefSeq" id="WP_340332552.1">
    <property type="nucleotide sequence ID" value="NZ_JAZHOF010000014.1"/>
</dbReference>
<keyword evidence="3" id="KW-1133">Transmembrane helix</keyword>
<dbReference type="Proteomes" id="UP001378188">
    <property type="component" value="Unassembled WGS sequence"/>
</dbReference>
<feature type="region of interest" description="Disordered" evidence="2">
    <location>
        <begin position="598"/>
        <end position="645"/>
    </location>
</feature>
<feature type="compositionally biased region" description="Basic and acidic residues" evidence="2">
    <location>
        <begin position="88"/>
        <end position="103"/>
    </location>
</feature>
<keyword evidence="3" id="KW-0812">Transmembrane</keyword>
<keyword evidence="5" id="KW-1185">Reference proteome</keyword>
<dbReference type="EMBL" id="JAZHOF010000014">
    <property type="protein sequence ID" value="MEJ8574858.1"/>
    <property type="molecule type" value="Genomic_DNA"/>
</dbReference>
<organism evidence="4 5">
    <name type="scientific">Microbaculum marinum</name>
    <dbReference type="NCBI Taxonomy" id="1764581"/>
    <lineage>
        <taxon>Bacteria</taxon>
        <taxon>Pseudomonadati</taxon>
        <taxon>Pseudomonadota</taxon>
        <taxon>Alphaproteobacteria</taxon>
        <taxon>Hyphomicrobiales</taxon>
        <taxon>Tepidamorphaceae</taxon>
        <taxon>Microbaculum</taxon>
    </lineage>
</organism>
<keyword evidence="3" id="KW-0472">Membrane</keyword>
<feature type="compositionally biased region" description="Gly residues" evidence="2">
    <location>
        <begin position="136"/>
        <end position="150"/>
    </location>
</feature>